<evidence type="ECO:0000256" key="1">
    <source>
        <dbReference type="SAM" id="MobiDB-lite"/>
    </source>
</evidence>
<organism evidence="2 3">
    <name type="scientific">Euplotes crassus</name>
    <dbReference type="NCBI Taxonomy" id="5936"/>
    <lineage>
        <taxon>Eukaryota</taxon>
        <taxon>Sar</taxon>
        <taxon>Alveolata</taxon>
        <taxon>Ciliophora</taxon>
        <taxon>Intramacronucleata</taxon>
        <taxon>Spirotrichea</taxon>
        <taxon>Hypotrichia</taxon>
        <taxon>Euplotida</taxon>
        <taxon>Euplotidae</taxon>
        <taxon>Moneuplotes</taxon>
    </lineage>
</organism>
<comment type="caution">
    <text evidence="2">The sequence shown here is derived from an EMBL/GenBank/DDBJ whole genome shotgun (WGS) entry which is preliminary data.</text>
</comment>
<evidence type="ECO:0000313" key="3">
    <source>
        <dbReference type="Proteomes" id="UP001295684"/>
    </source>
</evidence>
<dbReference type="EMBL" id="CAMPGE010019351">
    <property type="protein sequence ID" value="CAI2377695.1"/>
    <property type="molecule type" value="Genomic_DNA"/>
</dbReference>
<gene>
    <name evidence="2" type="ORF">ECRASSUSDP1_LOCUS19083</name>
</gene>
<feature type="region of interest" description="Disordered" evidence="1">
    <location>
        <begin position="1"/>
        <end position="25"/>
    </location>
</feature>
<dbReference type="Proteomes" id="UP001295684">
    <property type="component" value="Unassembled WGS sequence"/>
</dbReference>
<keyword evidence="3" id="KW-1185">Reference proteome</keyword>
<sequence length="251" mass="28993">MESERHSKANMDEGEQDSNQLNPKMDYNLDERYKSELVAYDTETHKLVTANEVMFGDSKGHEVLPLNEAIGKIREDLDHSIKMGNLKTESTEGVLLDIRQALNQCDQAKNAALKEAETSIKTLIKALYERKDQVISEINEYFVNERKKIEDQEAAWREKQVICDNLLKIASNKEDDQAILENSKYIADGINHLNQKKGFKDFQLINSLDTVMHVTDEEGKIQKADITHEELRRLIGEYIKPSEFKRIEYKC</sequence>
<evidence type="ECO:0000313" key="2">
    <source>
        <dbReference type="EMBL" id="CAI2377695.1"/>
    </source>
</evidence>
<accession>A0AAD1XSS4</accession>
<dbReference type="AlphaFoldDB" id="A0AAD1XSS4"/>
<protein>
    <submittedName>
        <fullName evidence="2">Uncharacterized protein</fullName>
    </submittedName>
</protein>
<proteinExistence type="predicted"/>
<name>A0AAD1XSS4_EUPCR</name>
<reference evidence="2" key="1">
    <citation type="submission" date="2023-07" db="EMBL/GenBank/DDBJ databases">
        <authorList>
            <consortium name="AG Swart"/>
            <person name="Singh M."/>
            <person name="Singh A."/>
            <person name="Seah K."/>
            <person name="Emmerich C."/>
        </authorList>
    </citation>
    <scope>NUCLEOTIDE SEQUENCE</scope>
    <source>
        <strain evidence="2">DP1</strain>
    </source>
</reference>
<feature type="compositionally biased region" description="Basic and acidic residues" evidence="1">
    <location>
        <begin position="1"/>
        <end position="11"/>
    </location>
</feature>